<protein>
    <recommendedName>
        <fullName evidence="7">Palmitoyltransferase</fullName>
        <ecNumber evidence="7">2.3.1.225</ecNumber>
    </recommendedName>
</protein>
<dbReference type="AlphaFoldDB" id="B3P6F4"/>
<dbReference type="HOGENOM" id="CLU_027721_5_1_1"/>
<evidence type="ECO:0000259" key="8">
    <source>
        <dbReference type="Pfam" id="PF01529"/>
    </source>
</evidence>
<dbReference type="EC" id="2.3.1.225" evidence="7"/>
<feature type="transmembrane region" description="Helical" evidence="7">
    <location>
        <begin position="26"/>
        <end position="46"/>
    </location>
</feature>
<dbReference type="PhylomeDB" id="B3P6F4"/>
<keyword evidence="10" id="KW-1185">Reference proteome</keyword>
<proteinExistence type="inferred from homology"/>
<evidence type="ECO:0000256" key="3">
    <source>
        <dbReference type="ARBA" id="ARBA00022692"/>
    </source>
</evidence>
<evidence type="ECO:0000313" key="9">
    <source>
        <dbReference type="EMBL" id="EDV53624.1"/>
    </source>
</evidence>
<comment type="catalytic activity">
    <reaction evidence="7">
        <text>L-cysteinyl-[protein] + hexadecanoyl-CoA = S-hexadecanoyl-L-cysteinyl-[protein] + CoA</text>
        <dbReference type="Rhea" id="RHEA:36683"/>
        <dbReference type="Rhea" id="RHEA-COMP:10131"/>
        <dbReference type="Rhea" id="RHEA-COMP:11032"/>
        <dbReference type="ChEBI" id="CHEBI:29950"/>
        <dbReference type="ChEBI" id="CHEBI:57287"/>
        <dbReference type="ChEBI" id="CHEBI:57379"/>
        <dbReference type="ChEBI" id="CHEBI:74151"/>
        <dbReference type="EC" id="2.3.1.225"/>
    </reaction>
</comment>
<keyword evidence="5 7" id="KW-0472">Membrane</keyword>
<keyword evidence="6 7" id="KW-0012">Acyltransferase</keyword>
<evidence type="ECO:0000256" key="4">
    <source>
        <dbReference type="ARBA" id="ARBA00022989"/>
    </source>
</evidence>
<gene>
    <name evidence="9" type="primary">Dere\GG12218</name>
    <name evidence="9" type="ORF">Dere_GG12218</name>
</gene>
<evidence type="ECO:0000256" key="2">
    <source>
        <dbReference type="ARBA" id="ARBA00022679"/>
    </source>
</evidence>
<comment type="subcellular location">
    <subcellularLocation>
        <location evidence="1">Membrane</location>
        <topology evidence="1">Multi-pass membrane protein</topology>
    </subcellularLocation>
</comment>
<dbReference type="InterPro" id="IPR001594">
    <property type="entry name" value="Palmitoyltrfase_DHHC"/>
</dbReference>
<keyword evidence="3 7" id="KW-0812">Transmembrane</keyword>
<name>B3P6F4_DROER</name>
<accession>B3P6F4</accession>
<dbReference type="KEGG" id="der:6554286"/>
<dbReference type="PROSITE" id="PS50216">
    <property type="entry name" value="DHHC"/>
    <property type="match status" value="1"/>
</dbReference>
<feature type="transmembrane region" description="Helical" evidence="7">
    <location>
        <begin position="58"/>
        <end position="79"/>
    </location>
</feature>
<dbReference type="EMBL" id="CH954182">
    <property type="protein sequence ID" value="EDV53624.1"/>
    <property type="molecule type" value="Genomic_DNA"/>
</dbReference>
<keyword evidence="2 7" id="KW-0808">Transferase</keyword>
<feature type="domain" description="Palmitoyltransferase DHHC" evidence="8">
    <location>
        <begin position="102"/>
        <end position="234"/>
    </location>
</feature>
<dbReference type="OMA" id="FMLAYQM"/>
<comment type="similarity">
    <text evidence="7">Belongs to the DHHC palmitoyltransferase family.</text>
</comment>
<evidence type="ECO:0000256" key="1">
    <source>
        <dbReference type="ARBA" id="ARBA00004141"/>
    </source>
</evidence>
<dbReference type="PANTHER" id="PTHR12246">
    <property type="entry name" value="PALMITOYLTRANSFERASE ZDHHC16"/>
    <property type="match status" value="1"/>
</dbReference>
<dbReference type="OrthoDB" id="302728at2759"/>
<feature type="transmembrane region" description="Helical" evidence="7">
    <location>
        <begin position="204"/>
        <end position="227"/>
    </location>
</feature>
<keyword evidence="4 7" id="KW-1133">Transmembrane helix</keyword>
<dbReference type="eggNOG" id="KOG1311">
    <property type="taxonomic scope" value="Eukaryota"/>
</dbReference>
<evidence type="ECO:0000256" key="6">
    <source>
        <dbReference type="ARBA" id="ARBA00023315"/>
    </source>
</evidence>
<sequence>MCYVNSFCQYFANRYPKRFVKIGHPLSAIFVLSCTAFFFSLQMFYIAPKVFGDLAYKLYWIFSTFITHNILGNMMASYMTSSSVNTLSKDSQFPSPEEEHLWHHCEICKKLSPPRSWHCVLCNTCILRRDHHCIFIGNCIGHNNQRYFFWFTFYSTLGLLVSFATLYMYVLQNGGHFKKLSFLIVDVISWIFYQHYSANTFENLAFLLNISASFMPGFMLAYQMLILSQNSSYYNIFDCTYDLGFQKNCQSIMGQQGLWTFISPLLKSPLPHDGARWQIKKSH</sequence>
<feature type="transmembrane region" description="Helical" evidence="7">
    <location>
        <begin position="180"/>
        <end position="198"/>
    </location>
</feature>
<dbReference type="Proteomes" id="UP000008711">
    <property type="component" value="Unassembled WGS sequence"/>
</dbReference>
<organism evidence="9 10">
    <name type="scientific">Drosophila erecta</name>
    <name type="common">Fruit fly</name>
    <dbReference type="NCBI Taxonomy" id="7220"/>
    <lineage>
        <taxon>Eukaryota</taxon>
        <taxon>Metazoa</taxon>
        <taxon>Ecdysozoa</taxon>
        <taxon>Arthropoda</taxon>
        <taxon>Hexapoda</taxon>
        <taxon>Insecta</taxon>
        <taxon>Pterygota</taxon>
        <taxon>Neoptera</taxon>
        <taxon>Endopterygota</taxon>
        <taxon>Diptera</taxon>
        <taxon>Brachycera</taxon>
        <taxon>Muscomorpha</taxon>
        <taxon>Ephydroidea</taxon>
        <taxon>Drosophilidae</taxon>
        <taxon>Drosophila</taxon>
        <taxon>Sophophora</taxon>
    </lineage>
</organism>
<dbReference type="GO" id="GO:0016020">
    <property type="term" value="C:membrane"/>
    <property type="evidence" value="ECO:0007669"/>
    <property type="project" value="UniProtKB-SubCell"/>
</dbReference>
<comment type="domain">
    <text evidence="7">The DHHC domain is required for palmitoyltransferase activity.</text>
</comment>
<feature type="transmembrane region" description="Helical" evidence="7">
    <location>
        <begin position="147"/>
        <end position="168"/>
    </location>
</feature>
<dbReference type="GO" id="GO:0005783">
    <property type="term" value="C:endoplasmic reticulum"/>
    <property type="evidence" value="ECO:0007669"/>
    <property type="project" value="EnsemblMetazoa"/>
</dbReference>
<evidence type="ECO:0000313" key="10">
    <source>
        <dbReference type="Proteomes" id="UP000008711"/>
    </source>
</evidence>
<evidence type="ECO:0000256" key="5">
    <source>
        <dbReference type="ARBA" id="ARBA00023136"/>
    </source>
</evidence>
<reference evidence="9 10" key="2">
    <citation type="journal article" date="2008" name="Bioinformatics">
        <title>Assembly reconciliation.</title>
        <authorList>
            <person name="Zimin A.V."/>
            <person name="Smith D.R."/>
            <person name="Sutton G."/>
            <person name="Yorke J.A."/>
        </authorList>
    </citation>
    <scope>NUCLEOTIDE SEQUENCE [LARGE SCALE GENOMIC DNA]</scope>
    <source>
        <strain evidence="9 10">TSC#14021-0224.01</strain>
    </source>
</reference>
<evidence type="ECO:0000256" key="7">
    <source>
        <dbReference type="RuleBase" id="RU079119"/>
    </source>
</evidence>
<dbReference type="GO" id="GO:0019706">
    <property type="term" value="F:protein-cysteine S-palmitoyltransferase activity"/>
    <property type="evidence" value="ECO:0007669"/>
    <property type="project" value="UniProtKB-EC"/>
</dbReference>
<dbReference type="Pfam" id="PF01529">
    <property type="entry name" value="DHHC"/>
    <property type="match status" value="1"/>
</dbReference>
<reference evidence="9 10" key="1">
    <citation type="journal article" date="2007" name="Nature">
        <title>Evolution of genes and genomes on the Drosophila phylogeny.</title>
        <authorList>
            <consortium name="Drosophila 12 Genomes Consortium"/>
            <person name="Clark A.G."/>
            <person name="Eisen M.B."/>
            <person name="Smith D.R."/>
            <person name="Bergman C.M."/>
            <person name="Oliver B."/>
            <person name="Markow T.A."/>
            <person name="Kaufman T.C."/>
            <person name="Kellis M."/>
            <person name="Gelbart W."/>
            <person name="Iyer V.N."/>
            <person name="Pollard D.A."/>
            <person name="Sackton T.B."/>
            <person name="Larracuente A.M."/>
            <person name="Singh N.D."/>
            <person name="Abad J.P."/>
            <person name="Abt D.N."/>
            <person name="Adryan B."/>
            <person name="Aguade M."/>
            <person name="Akashi H."/>
            <person name="Anderson W.W."/>
            <person name="Aquadro C.F."/>
            <person name="Ardell D.H."/>
            <person name="Arguello R."/>
            <person name="Artieri C.G."/>
            <person name="Barbash D.A."/>
            <person name="Barker D."/>
            <person name="Barsanti P."/>
            <person name="Batterham P."/>
            <person name="Batzoglou S."/>
            <person name="Begun D."/>
            <person name="Bhutkar A."/>
            <person name="Blanco E."/>
            <person name="Bosak S.A."/>
            <person name="Bradley R.K."/>
            <person name="Brand A.D."/>
            <person name="Brent M.R."/>
            <person name="Brooks A.N."/>
            <person name="Brown R.H."/>
            <person name="Butlin R.K."/>
            <person name="Caggese C."/>
            <person name="Calvi B.R."/>
            <person name="Bernardo de Carvalho A."/>
            <person name="Caspi A."/>
            <person name="Castrezana S."/>
            <person name="Celniker S.E."/>
            <person name="Chang J.L."/>
            <person name="Chapple C."/>
            <person name="Chatterji S."/>
            <person name="Chinwalla A."/>
            <person name="Civetta A."/>
            <person name="Clifton S.W."/>
            <person name="Comeron J.M."/>
            <person name="Costello J.C."/>
            <person name="Coyne J.A."/>
            <person name="Daub J."/>
            <person name="David R.G."/>
            <person name="Delcher A.L."/>
            <person name="Delehaunty K."/>
            <person name="Do C.B."/>
            <person name="Ebling H."/>
            <person name="Edwards K."/>
            <person name="Eickbush T."/>
            <person name="Evans J.D."/>
            <person name="Filipski A."/>
            <person name="Findeiss S."/>
            <person name="Freyhult E."/>
            <person name="Fulton L."/>
            <person name="Fulton R."/>
            <person name="Garcia A.C."/>
            <person name="Gardiner A."/>
            <person name="Garfield D.A."/>
            <person name="Garvin B.E."/>
            <person name="Gibson G."/>
            <person name="Gilbert D."/>
            <person name="Gnerre S."/>
            <person name="Godfrey J."/>
            <person name="Good R."/>
            <person name="Gotea V."/>
            <person name="Gravely B."/>
            <person name="Greenberg A.J."/>
            <person name="Griffiths-Jones S."/>
            <person name="Gross S."/>
            <person name="Guigo R."/>
            <person name="Gustafson E.A."/>
            <person name="Haerty W."/>
            <person name="Hahn M.W."/>
            <person name="Halligan D.L."/>
            <person name="Halpern A.L."/>
            <person name="Halter G.M."/>
            <person name="Han M.V."/>
            <person name="Heger A."/>
            <person name="Hillier L."/>
            <person name="Hinrichs A.S."/>
            <person name="Holmes I."/>
            <person name="Hoskins R.A."/>
            <person name="Hubisz M.J."/>
            <person name="Hultmark D."/>
            <person name="Huntley M.A."/>
            <person name="Jaffe D.B."/>
            <person name="Jagadeeshan S."/>
            <person name="Jeck W.R."/>
            <person name="Johnson J."/>
            <person name="Jones C.D."/>
            <person name="Jordan W.C."/>
            <person name="Karpen G.H."/>
            <person name="Kataoka E."/>
            <person name="Keightley P.D."/>
            <person name="Kheradpour P."/>
            <person name="Kirkness E.F."/>
            <person name="Koerich L.B."/>
            <person name="Kristiansen K."/>
            <person name="Kudrna D."/>
            <person name="Kulathinal R.J."/>
            <person name="Kumar S."/>
            <person name="Kwok R."/>
            <person name="Lander E."/>
            <person name="Langley C.H."/>
            <person name="Lapoint R."/>
            <person name="Lazzaro B.P."/>
            <person name="Lee S.J."/>
            <person name="Levesque L."/>
            <person name="Li R."/>
            <person name="Lin C.F."/>
            <person name="Lin M.F."/>
            <person name="Lindblad-Toh K."/>
            <person name="Llopart A."/>
            <person name="Long M."/>
            <person name="Low L."/>
            <person name="Lozovsky E."/>
            <person name="Lu J."/>
            <person name="Luo M."/>
            <person name="Machado C.A."/>
            <person name="Makalowski W."/>
            <person name="Marzo M."/>
            <person name="Matsuda M."/>
            <person name="Matzkin L."/>
            <person name="McAllister B."/>
            <person name="McBride C.S."/>
            <person name="McKernan B."/>
            <person name="McKernan K."/>
            <person name="Mendez-Lago M."/>
            <person name="Minx P."/>
            <person name="Mollenhauer M.U."/>
            <person name="Montooth K."/>
            <person name="Mount S.M."/>
            <person name="Mu X."/>
            <person name="Myers E."/>
            <person name="Negre B."/>
            <person name="Newfeld S."/>
            <person name="Nielsen R."/>
            <person name="Noor M.A."/>
            <person name="O'Grady P."/>
            <person name="Pachter L."/>
            <person name="Papaceit M."/>
            <person name="Parisi M.J."/>
            <person name="Parisi M."/>
            <person name="Parts L."/>
            <person name="Pedersen J.S."/>
            <person name="Pesole G."/>
            <person name="Phillippy A.M."/>
            <person name="Ponting C.P."/>
            <person name="Pop M."/>
            <person name="Porcelli D."/>
            <person name="Powell J.R."/>
            <person name="Prohaska S."/>
            <person name="Pruitt K."/>
            <person name="Puig M."/>
            <person name="Quesneville H."/>
            <person name="Ram K.R."/>
            <person name="Rand D."/>
            <person name="Rasmussen M.D."/>
            <person name="Reed L.K."/>
            <person name="Reenan R."/>
            <person name="Reily A."/>
            <person name="Remington K.A."/>
            <person name="Rieger T.T."/>
            <person name="Ritchie M.G."/>
            <person name="Robin C."/>
            <person name="Rogers Y.H."/>
            <person name="Rohde C."/>
            <person name="Rozas J."/>
            <person name="Rubenfield M.J."/>
            <person name="Ruiz A."/>
            <person name="Russo S."/>
            <person name="Salzberg S.L."/>
            <person name="Sanchez-Gracia A."/>
            <person name="Saranga D.J."/>
            <person name="Sato H."/>
            <person name="Schaeffer S.W."/>
            <person name="Schatz M.C."/>
            <person name="Schlenke T."/>
            <person name="Schwartz R."/>
            <person name="Segarra C."/>
            <person name="Singh R.S."/>
            <person name="Sirot L."/>
            <person name="Sirota M."/>
            <person name="Sisneros N.B."/>
            <person name="Smith C.D."/>
            <person name="Smith T.F."/>
            <person name="Spieth J."/>
            <person name="Stage D.E."/>
            <person name="Stark A."/>
            <person name="Stephan W."/>
            <person name="Strausberg R.L."/>
            <person name="Strempel S."/>
            <person name="Sturgill D."/>
            <person name="Sutton G."/>
            <person name="Sutton G.G."/>
            <person name="Tao W."/>
            <person name="Teichmann S."/>
            <person name="Tobari Y.N."/>
            <person name="Tomimura Y."/>
            <person name="Tsolas J.M."/>
            <person name="Valente V.L."/>
            <person name="Venter E."/>
            <person name="Venter J.C."/>
            <person name="Vicario S."/>
            <person name="Vieira F.G."/>
            <person name="Vilella A.J."/>
            <person name="Villasante A."/>
            <person name="Walenz B."/>
            <person name="Wang J."/>
            <person name="Wasserman M."/>
            <person name="Watts T."/>
            <person name="Wilson D."/>
            <person name="Wilson R.K."/>
            <person name="Wing R.A."/>
            <person name="Wolfner M.F."/>
            <person name="Wong A."/>
            <person name="Wong G.K."/>
            <person name="Wu C.I."/>
            <person name="Wu G."/>
            <person name="Yamamoto D."/>
            <person name="Yang H.P."/>
            <person name="Yang S.P."/>
            <person name="Yorke J.A."/>
            <person name="Yoshida K."/>
            <person name="Zdobnov E."/>
            <person name="Zhang P."/>
            <person name="Zhang Y."/>
            <person name="Zimin A.V."/>
            <person name="Baldwin J."/>
            <person name="Abdouelleil A."/>
            <person name="Abdulkadir J."/>
            <person name="Abebe A."/>
            <person name="Abera B."/>
            <person name="Abreu J."/>
            <person name="Acer S.C."/>
            <person name="Aftuck L."/>
            <person name="Alexander A."/>
            <person name="An P."/>
            <person name="Anderson E."/>
            <person name="Anderson S."/>
            <person name="Arachi H."/>
            <person name="Azer M."/>
            <person name="Bachantsang P."/>
            <person name="Barry A."/>
            <person name="Bayul T."/>
            <person name="Berlin A."/>
            <person name="Bessette D."/>
            <person name="Bloom T."/>
            <person name="Blye J."/>
            <person name="Boguslavskiy L."/>
            <person name="Bonnet C."/>
            <person name="Boukhgalter B."/>
            <person name="Bourzgui I."/>
            <person name="Brown A."/>
            <person name="Cahill P."/>
            <person name="Channer S."/>
            <person name="Cheshatsang Y."/>
            <person name="Chuda L."/>
            <person name="Citroen M."/>
            <person name="Collymore A."/>
            <person name="Cooke P."/>
            <person name="Costello M."/>
            <person name="D'Aco K."/>
            <person name="Daza R."/>
            <person name="De Haan G."/>
            <person name="DeGray S."/>
            <person name="DeMaso C."/>
            <person name="Dhargay N."/>
            <person name="Dooley K."/>
            <person name="Dooley E."/>
            <person name="Doricent M."/>
            <person name="Dorje P."/>
            <person name="Dorjee K."/>
            <person name="Dupes A."/>
            <person name="Elong R."/>
            <person name="Falk J."/>
            <person name="Farina A."/>
            <person name="Faro S."/>
            <person name="Ferguson D."/>
            <person name="Fisher S."/>
            <person name="Foley C.D."/>
            <person name="Franke A."/>
            <person name="Friedrich D."/>
            <person name="Gadbois L."/>
            <person name="Gearin G."/>
            <person name="Gearin C.R."/>
            <person name="Giannoukos G."/>
            <person name="Goode T."/>
            <person name="Graham J."/>
            <person name="Grandbois E."/>
            <person name="Grewal S."/>
            <person name="Gyaltsen K."/>
            <person name="Hafez N."/>
            <person name="Hagos B."/>
            <person name="Hall J."/>
            <person name="Henson C."/>
            <person name="Hollinger A."/>
            <person name="Honan T."/>
            <person name="Huard M.D."/>
            <person name="Hughes L."/>
            <person name="Hurhula B."/>
            <person name="Husby M.E."/>
            <person name="Kamat A."/>
            <person name="Kanga B."/>
            <person name="Kashin S."/>
            <person name="Khazanovich D."/>
            <person name="Kisner P."/>
            <person name="Lance K."/>
            <person name="Lara M."/>
            <person name="Lee W."/>
            <person name="Lennon N."/>
            <person name="Letendre F."/>
            <person name="LeVine R."/>
            <person name="Lipovsky A."/>
            <person name="Liu X."/>
            <person name="Liu J."/>
            <person name="Liu S."/>
            <person name="Lokyitsang T."/>
            <person name="Lokyitsang Y."/>
            <person name="Lubonja R."/>
            <person name="Lui A."/>
            <person name="MacDonald P."/>
            <person name="Magnisalis V."/>
            <person name="Maru K."/>
            <person name="Matthews C."/>
            <person name="McCusker W."/>
            <person name="McDonough S."/>
            <person name="Mehta T."/>
            <person name="Meldrim J."/>
            <person name="Meneus L."/>
            <person name="Mihai O."/>
            <person name="Mihalev A."/>
            <person name="Mihova T."/>
            <person name="Mittelman R."/>
            <person name="Mlenga V."/>
            <person name="Montmayeur A."/>
            <person name="Mulrain L."/>
            <person name="Navidi A."/>
            <person name="Naylor J."/>
            <person name="Negash T."/>
            <person name="Nguyen T."/>
            <person name="Nguyen N."/>
            <person name="Nicol R."/>
            <person name="Norbu C."/>
            <person name="Norbu N."/>
            <person name="Novod N."/>
            <person name="O'Neill B."/>
            <person name="Osman S."/>
            <person name="Markiewicz E."/>
            <person name="Oyono O.L."/>
            <person name="Patti C."/>
            <person name="Phunkhang P."/>
            <person name="Pierre F."/>
            <person name="Priest M."/>
            <person name="Raghuraman S."/>
            <person name="Rege F."/>
            <person name="Reyes R."/>
            <person name="Rise C."/>
            <person name="Rogov P."/>
            <person name="Ross K."/>
            <person name="Ryan E."/>
            <person name="Settipalli S."/>
            <person name="Shea T."/>
            <person name="Sherpa N."/>
            <person name="Shi L."/>
            <person name="Shih D."/>
            <person name="Sparrow T."/>
            <person name="Spaulding J."/>
            <person name="Stalker J."/>
            <person name="Stange-Thomann N."/>
            <person name="Stavropoulos S."/>
            <person name="Stone C."/>
            <person name="Strader C."/>
            <person name="Tesfaye S."/>
            <person name="Thomson T."/>
            <person name="Thoulutsang Y."/>
            <person name="Thoulutsang D."/>
            <person name="Topham K."/>
            <person name="Topping I."/>
            <person name="Tsamla T."/>
            <person name="Vassiliev H."/>
            <person name="Vo A."/>
            <person name="Wangchuk T."/>
            <person name="Wangdi T."/>
            <person name="Weiand M."/>
            <person name="Wilkinson J."/>
            <person name="Wilson A."/>
            <person name="Yadav S."/>
            <person name="Young G."/>
            <person name="Yu Q."/>
            <person name="Zembek L."/>
            <person name="Zhong D."/>
            <person name="Zimmer A."/>
            <person name="Zwirko Z."/>
            <person name="Jaffe D.B."/>
            <person name="Alvarez P."/>
            <person name="Brockman W."/>
            <person name="Butler J."/>
            <person name="Chin C."/>
            <person name="Gnerre S."/>
            <person name="Grabherr M."/>
            <person name="Kleber M."/>
            <person name="Mauceli E."/>
            <person name="MacCallum I."/>
        </authorList>
    </citation>
    <scope>NUCLEOTIDE SEQUENCE [LARGE SCALE GENOMIC DNA]</scope>
    <source>
        <strain evidence="9 10">TSC#14021-0224.01</strain>
    </source>
</reference>
<dbReference type="InterPro" id="IPR039859">
    <property type="entry name" value="PFA4/ZDH16/20/ERF2-like"/>
</dbReference>